<dbReference type="PANTHER" id="PTHR34978">
    <property type="entry name" value="POSSIBLE SENSOR-TRANSDUCER PROTEIN BLAR"/>
    <property type="match status" value="1"/>
</dbReference>
<reference evidence="3 4" key="1">
    <citation type="submission" date="2024-04" db="EMBL/GenBank/DDBJ databases">
        <title>Human intestinal bacterial collection.</title>
        <authorList>
            <person name="Pauvert C."/>
            <person name="Hitch T.C.A."/>
            <person name="Clavel T."/>
        </authorList>
    </citation>
    <scope>NUCLEOTIDE SEQUENCE [LARGE SCALE GENOMIC DNA]</scope>
    <source>
        <strain evidence="3 4">CLA-AA-H249</strain>
    </source>
</reference>
<name>A0ABV1IV52_9FIRM</name>
<keyword evidence="4" id="KW-1185">Reference proteome</keyword>
<dbReference type="InterPro" id="IPR008756">
    <property type="entry name" value="Peptidase_M56"/>
</dbReference>
<dbReference type="CDD" id="cd07341">
    <property type="entry name" value="M56_BlaR1_MecR1_like"/>
    <property type="match status" value="1"/>
</dbReference>
<proteinExistence type="predicted"/>
<comment type="caution">
    <text evidence="3">The sequence shown here is derived from an EMBL/GenBank/DDBJ whole genome shotgun (WGS) entry which is preliminary data.</text>
</comment>
<dbReference type="InterPro" id="IPR052173">
    <property type="entry name" value="Beta-lactam_resp_regulator"/>
</dbReference>
<dbReference type="EMBL" id="JBBNIN010000009">
    <property type="protein sequence ID" value="MEQ2711099.1"/>
    <property type="molecule type" value="Genomic_DNA"/>
</dbReference>
<feature type="transmembrane region" description="Helical" evidence="1">
    <location>
        <begin position="79"/>
        <end position="105"/>
    </location>
</feature>
<feature type="transmembrane region" description="Helical" evidence="1">
    <location>
        <begin position="45"/>
        <end position="67"/>
    </location>
</feature>
<gene>
    <name evidence="3" type="ORF">AAAU51_07940</name>
</gene>
<evidence type="ECO:0000313" key="3">
    <source>
        <dbReference type="EMBL" id="MEQ2711099.1"/>
    </source>
</evidence>
<keyword evidence="1" id="KW-1133">Transmembrane helix</keyword>
<evidence type="ECO:0000259" key="2">
    <source>
        <dbReference type="Pfam" id="PF05569"/>
    </source>
</evidence>
<dbReference type="RefSeq" id="WP_349110914.1">
    <property type="nucleotide sequence ID" value="NZ_JBBNIN010000009.1"/>
</dbReference>
<sequence>MRWILNNIVINGFTYIVFGTALGTIVYLIWKLAGRWSEKRGYVDISYWIWKVVLLSFWCPISFFVLLKIRKNGLYGFEFWKTAFIMDIAFVLFCIWIIGTVIYAIRYGDQHRKIHKAIRQCEVKEQSPILQEQISEISKRVKLHRSVKPVISHMIEVPMAYGLFQPKVLLPAKEYSQQELEVILLHELVHHKHQDLFWKQLFQITRCIYWFHPAMQDILRQLDQWGETACDMTVSRYVKSVKDYFNIIITIAVERPECGVYMAGLCEGTKLLMLRMQRMNAYMKKRPLKKVVSAGLIIMVFGVSAVTVAASSVGYAKGYSYIADKTQDNEIATIKDVPQQDFEEKTEKLSKSKTTIILDEKIPRMNGEIAFSNTIKAGQRLESKKAYIKRGTIVELSVTSGMKEDGDSKYISTGITDMKGNARYISDDWDLWYSFKIEKSGYYKIYVENYGEKVVNVAGTCSLKEEEAANEKNN</sequence>
<dbReference type="Proteomes" id="UP001482154">
    <property type="component" value="Unassembled WGS sequence"/>
</dbReference>
<evidence type="ECO:0000313" key="4">
    <source>
        <dbReference type="Proteomes" id="UP001482154"/>
    </source>
</evidence>
<dbReference type="Pfam" id="PF05569">
    <property type="entry name" value="Peptidase_M56"/>
    <property type="match status" value="1"/>
</dbReference>
<feature type="domain" description="Peptidase M56" evidence="2">
    <location>
        <begin position="83"/>
        <end position="257"/>
    </location>
</feature>
<organism evidence="3 4">
    <name type="scientific">Anaerostipes amylophilus</name>
    <dbReference type="NCBI Taxonomy" id="2981779"/>
    <lineage>
        <taxon>Bacteria</taxon>
        <taxon>Bacillati</taxon>
        <taxon>Bacillota</taxon>
        <taxon>Clostridia</taxon>
        <taxon>Lachnospirales</taxon>
        <taxon>Lachnospiraceae</taxon>
        <taxon>Anaerostipes</taxon>
    </lineage>
</organism>
<keyword evidence="1" id="KW-0812">Transmembrane</keyword>
<feature type="transmembrane region" description="Helical" evidence="1">
    <location>
        <begin position="291"/>
        <end position="316"/>
    </location>
</feature>
<protein>
    <submittedName>
        <fullName evidence="3">M56 family metallopeptidase</fullName>
    </submittedName>
</protein>
<accession>A0ABV1IV52</accession>
<keyword evidence="1" id="KW-0472">Membrane</keyword>
<dbReference type="PANTHER" id="PTHR34978:SF3">
    <property type="entry name" value="SLR0241 PROTEIN"/>
    <property type="match status" value="1"/>
</dbReference>
<feature type="transmembrane region" description="Helical" evidence="1">
    <location>
        <begin position="12"/>
        <end position="33"/>
    </location>
</feature>
<evidence type="ECO:0000256" key="1">
    <source>
        <dbReference type="SAM" id="Phobius"/>
    </source>
</evidence>